<feature type="compositionally biased region" description="Basic and acidic residues" evidence="1">
    <location>
        <begin position="104"/>
        <end position="116"/>
    </location>
</feature>
<feature type="region of interest" description="Disordered" evidence="1">
    <location>
        <begin position="101"/>
        <end position="183"/>
    </location>
</feature>
<evidence type="ECO:0000313" key="2">
    <source>
        <dbReference type="Proteomes" id="UP000095281"/>
    </source>
</evidence>
<dbReference type="WBParaSite" id="MhA1_Contig1463.frz3.gene3">
    <property type="protein sequence ID" value="MhA1_Contig1463.frz3.gene3"/>
    <property type="gene ID" value="MhA1_Contig1463.frz3.gene3"/>
</dbReference>
<evidence type="ECO:0000313" key="3">
    <source>
        <dbReference type="WBParaSite" id="MhA1_Contig1463.frz3.gene3"/>
    </source>
</evidence>
<feature type="compositionally biased region" description="Basic and acidic residues" evidence="1">
    <location>
        <begin position="149"/>
        <end position="166"/>
    </location>
</feature>
<name>A0A1I8B5H2_MELHA</name>
<evidence type="ECO:0000256" key="1">
    <source>
        <dbReference type="SAM" id="MobiDB-lite"/>
    </source>
</evidence>
<reference evidence="3" key="1">
    <citation type="submission" date="2016-11" db="UniProtKB">
        <authorList>
            <consortium name="WormBaseParasite"/>
        </authorList>
    </citation>
    <scope>IDENTIFICATION</scope>
</reference>
<dbReference type="AlphaFoldDB" id="A0A1I8B5H2"/>
<dbReference type="Proteomes" id="UP000095281">
    <property type="component" value="Unplaced"/>
</dbReference>
<proteinExistence type="predicted"/>
<organism evidence="2 3">
    <name type="scientific">Meloidogyne hapla</name>
    <name type="common">Root-knot nematode worm</name>
    <dbReference type="NCBI Taxonomy" id="6305"/>
    <lineage>
        <taxon>Eukaryota</taxon>
        <taxon>Metazoa</taxon>
        <taxon>Ecdysozoa</taxon>
        <taxon>Nematoda</taxon>
        <taxon>Chromadorea</taxon>
        <taxon>Rhabditida</taxon>
        <taxon>Tylenchina</taxon>
        <taxon>Tylenchomorpha</taxon>
        <taxon>Tylenchoidea</taxon>
        <taxon>Meloidogynidae</taxon>
        <taxon>Meloidogyninae</taxon>
        <taxon>Meloidogyne</taxon>
    </lineage>
</organism>
<sequence>MSEQQDRMEADERQEQTNQYIKLTKDLNEDITIDQFNKLQKADAKRVIKQLQSLKKRISRRSEAKEGSSVHVDKEVCIQCKKEIPTLNMDRHKEFHNIAKKRKEKQEKKERLEKKILSIKQKKGLKEITAGPSTSKKSDVMPKRKRGRKETDGSVKRGLMLKEMKGGKKGGNGEEPGPSSALD</sequence>
<keyword evidence="2" id="KW-1185">Reference proteome</keyword>
<protein>
    <submittedName>
        <fullName evidence="3">C2H2-type domain-containing protein</fullName>
    </submittedName>
</protein>
<accession>A0A1I8B5H2</accession>